<keyword evidence="2" id="KW-1185">Reference proteome</keyword>
<dbReference type="Proteomes" id="UP001595955">
    <property type="component" value="Unassembled WGS sequence"/>
</dbReference>
<protein>
    <submittedName>
        <fullName evidence="1">TIGR03089 family protein</fullName>
    </submittedName>
</protein>
<comment type="caution">
    <text evidence="1">The sequence shown here is derived from an EMBL/GenBank/DDBJ whole genome shotgun (WGS) entry which is preliminary data.</text>
</comment>
<dbReference type="InterPro" id="IPR017523">
    <property type="entry name" value="Rv3268"/>
</dbReference>
<gene>
    <name evidence="1" type="ORF">ACFO3F_12380</name>
</gene>
<dbReference type="SUPFAM" id="SSF56801">
    <property type="entry name" value="Acetyl-CoA synthetase-like"/>
    <property type="match status" value="2"/>
</dbReference>
<dbReference type="EMBL" id="JBHSGF010000008">
    <property type="protein sequence ID" value="MFC4556048.1"/>
    <property type="molecule type" value="Genomic_DNA"/>
</dbReference>
<dbReference type="NCBIfam" id="TIGR03089">
    <property type="entry name" value="TIGR03089 family protein"/>
    <property type="match status" value="1"/>
</dbReference>
<sequence length="275" mass="28780">MSVATTILNRLTTAGSAQPCLTWYGDDDERVELSGRVLANWVTKATNLLVEDADVGPGSRVVLDLPTHWRTVVWALAAWAAGAEVVLPPEEEADDDDVEAWGEMEDEDEVADDEGFVPDADEDEPDVVVTARPAQAPTAGLVLVVALPALARHVEEAVPAGAVDAAAAIMSYGDVLGPVREPDPAAEALSGVAGLDAAPSVTFADLAEWAVHQLPAAHRDEAGARVLCAPGSVDQLLGHALATWLAGGSVVLLGEDVPHERFAHIAETERATVRC</sequence>
<accession>A0ABV9DDU7</accession>
<proteinExistence type="predicted"/>
<organism evidence="1 2">
    <name type="scientific">Georgenia faecalis</name>
    <dbReference type="NCBI Taxonomy" id="2483799"/>
    <lineage>
        <taxon>Bacteria</taxon>
        <taxon>Bacillati</taxon>
        <taxon>Actinomycetota</taxon>
        <taxon>Actinomycetes</taxon>
        <taxon>Micrococcales</taxon>
        <taxon>Bogoriellaceae</taxon>
        <taxon>Georgenia</taxon>
    </lineage>
</organism>
<dbReference type="Gene3D" id="3.40.50.12780">
    <property type="entry name" value="N-terminal domain of ligase-like"/>
    <property type="match status" value="1"/>
</dbReference>
<reference evidence="2" key="1">
    <citation type="journal article" date="2019" name="Int. J. Syst. Evol. Microbiol.">
        <title>The Global Catalogue of Microorganisms (GCM) 10K type strain sequencing project: providing services to taxonomists for standard genome sequencing and annotation.</title>
        <authorList>
            <consortium name="The Broad Institute Genomics Platform"/>
            <consortium name="The Broad Institute Genome Sequencing Center for Infectious Disease"/>
            <person name="Wu L."/>
            <person name="Ma J."/>
        </authorList>
    </citation>
    <scope>NUCLEOTIDE SEQUENCE [LARGE SCALE GENOMIC DNA]</scope>
    <source>
        <strain evidence="2">JCM 3369</strain>
    </source>
</reference>
<evidence type="ECO:0000313" key="1">
    <source>
        <dbReference type="EMBL" id="MFC4556048.1"/>
    </source>
</evidence>
<name>A0ABV9DDU7_9MICO</name>
<dbReference type="InterPro" id="IPR042099">
    <property type="entry name" value="ANL_N_sf"/>
</dbReference>
<evidence type="ECO:0000313" key="2">
    <source>
        <dbReference type="Proteomes" id="UP001595955"/>
    </source>
</evidence>
<dbReference type="RefSeq" id="WP_122823345.1">
    <property type="nucleotide sequence ID" value="NZ_CP033325.1"/>
</dbReference>